<dbReference type="AlphaFoldDB" id="A0A2T5JJJ0"/>
<dbReference type="Proteomes" id="UP000244060">
    <property type="component" value="Unassembled WGS sequence"/>
</dbReference>
<protein>
    <submittedName>
        <fullName evidence="1">Uncharacterized protein</fullName>
    </submittedName>
</protein>
<dbReference type="RefSeq" id="WP_205025770.1">
    <property type="nucleotide sequence ID" value="NZ_QAOT01000049.1"/>
</dbReference>
<proteinExistence type="predicted"/>
<evidence type="ECO:0000313" key="1">
    <source>
        <dbReference type="EMBL" id="PTR06510.1"/>
    </source>
</evidence>
<gene>
    <name evidence="1" type="ORF">C8J28_1495</name>
</gene>
<reference evidence="1 2" key="1">
    <citation type="submission" date="2018-04" db="EMBL/GenBank/DDBJ databases">
        <title>Genomic Encyclopedia of Type Strains, Phase III (KMG-III): the genomes of soil and plant-associated and newly described type strains.</title>
        <authorList>
            <person name="Whitman W."/>
        </authorList>
    </citation>
    <scope>NUCLEOTIDE SEQUENCE [LARGE SCALE GENOMIC DNA]</scope>
    <source>
        <strain evidence="1 2">KA25</strain>
    </source>
</reference>
<dbReference type="EMBL" id="QAOT01000049">
    <property type="protein sequence ID" value="PTR06510.1"/>
    <property type="molecule type" value="Genomic_DNA"/>
</dbReference>
<accession>A0A2T5JJJ0</accession>
<name>A0A2T5JJJ0_9RHOB</name>
<keyword evidence="2" id="KW-1185">Reference proteome</keyword>
<comment type="caution">
    <text evidence="1">The sequence shown here is derived from an EMBL/GenBank/DDBJ whole genome shotgun (WGS) entry which is preliminary data.</text>
</comment>
<organism evidence="1 2">
    <name type="scientific">Cereibacter azotoformans</name>
    <dbReference type="NCBI Taxonomy" id="43057"/>
    <lineage>
        <taxon>Bacteria</taxon>
        <taxon>Pseudomonadati</taxon>
        <taxon>Pseudomonadota</taxon>
        <taxon>Alphaproteobacteria</taxon>
        <taxon>Rhodobacterales</taxon>
        <taxon>Paracoccaceae</taxon>
        <taxon>Cereibacter</taxon>
    </lineage>
</organism>
<evidence type="ECO:0000313" key="2">
    <source>
        <dbReference type="Proteomes" id="UP000244060"/>
    </source>
</evidence>
<sequence length="53" mass="5324">MAHDAYAAQVALLVRLLPFIGAEPVLALKGGSTGDSVSPMRASEAARGLCVAA</sequence>